<keyword evidence="7" id="KW-0406">Ion transport</keyword>
<gene>
    <name evidence="15" type="ORF">Xkoz_03133</name>
</gene>
<evidence type="ECO:0000259" key="14">
    <source>
        <dbReference type="Pfam" id="PF07715"/>
    </source>
</evidence>
<sequence length="718" mass="79762">MIMIMRMRIISIKTVTPIGIKMGNLLFSRRKVLLSSAILFSLSSLGNQATALTQAEKNKTGSDDADVITVTGEKTARSLQRTSSSVTVISGQEIQSKPEATTLVDILQGTPNVLYTSSTGAPSIRGIETNGPLVGGNTFLSKPIPRATISVDGRYISSAEFSLGRGPVWDVNSVEVFRGPQTTTQGANSIAGAVIIKTNDPTFTPEFDGQILYGSHQKKRASFTVNAPLTDDLAVRLAMDYSGRNTFIKYTNPGFFDSDKNKDFENLNVRVKALWQPLDSPWLAKLTYSHMTAKNPDSESASLPYRDLKNAMLNLDRAKTNSDVGILDLQYTFENDMVLSNQLQYSASKYRYTFTNRFPGIANRDSHNVANEMRLNFGDEYSIWSGVTGLYYSRDKATNILDNSLGKADADLTNTSVGLFSEATRRFAEKWALTGGLRYQYDQVKHEGVTSYVPGVYHDYSKGFHAILPKVSLAYDVTDDITVGTLVSKGYAPGGTGVNFSGHSYYTFAPEKAWNYELFARGSAFNNRLLVTGNLFYTDYKGFQSAVTDYRKDLPNGSILVNADKAVTYGLELGADYRALDNLRLRGGLGLLHTEIKKFADYRGNVFEGKKFAKAPGYMFNVGADWNIIEKVRLSGDLRYVDRYFSNDQNEPELRVSSYLVSNLRLSYNPTNYLELFVYGNNIFDRRVPTYKQNNRGAGVSGYMLEPREVGIGMKVRF</sequence>
<evidence type="ECO:0000313" key="15">
    <source>
        <dbReference type="EMBL" id="PHM70421.1"/>
    </source>
</evidence>
<dbReference type="SUPFAM" id="SSF56935">
    <property type="entry name" value="Porins"/>
    <property type="match status" value="1"/>
</dbReference>
<keyword evidence="15" id="KW-0675">Receptor</keyword>
<dbReference type="PROSITE" id="PS52016">
    <property type="entry name" value="TONB_DEPENDENT_REC_3"/>
    <property type="match status" value="1"/>
</dbReference>
<dbReference type="InterPro" id="IPR000531">
    <property type="entry name" value="Beta-barrel_TonB"/>
</dbReference>
<organism evidence="15 16">
    <name type="scientific">Xenorhabdus kozodoii</name>
    <dbReference type="NCBI Taxonomy" id="351676"/>
    <lineage>
        <taxon>Bacteria</taxon>
        <taxon>Pseudomonadati</taxon>
        <taxon>Pseudomonadota</taxon>
        <taxon>Gammaproteobacteria</taxon>
        <taxon>Enterobacterales</taxon>
        <taxon>Morganellaceae</taxon>
        <taxon>Xenorhabdus</taxon>
    </lineage>
</organism>
<accession>A0A2D0L414</accession>
<evidence type="ECO:0000256" key="9">
    <source>
        <dbReference type="ARBA" id="ARBA00023136"/>
    </source>
</evidence>
<evidence type="ECO:0000313" key="16">
    <source>
        <dbReference type="Proteomes" id="UP000221101"/>
    </source>
</evidence>
<dbReference type="Gene3D" id="2.40.170.20">
    <property type="entry name" value="TonB-dependent receptor, beta-barrel domain"/>
    <property type="match status" value="1"/>
</dbReference>
<keyword evidence="9 11" id="KW-0472">Membrane</keyword>
<keyword evidence="6" id="KW-0408">Iron</keyword>
<evidence type="ECO:0000256" key="6">
    <source>
        <dbReference type="ARBA" id="ARBA00023004"/>
    </source>
</evidence>
<dbReference type="GO" id="GO:0006826">
    <property type="term" value="P:iron ion transport"/>
    <property type="evidence" value="ECO:0007669"/>
    <property type="project" value="UniProtKB-KW"/>
</dbReference>
<evidence type="ECO:0000256" key="3">
    <source>
        <dbReference type="ARBA" id="ARBA00022452"/>
    </source>
</evidence>
<evidence type="ECO:0000256" key="7">
    <source>
        <dbReference type="ARBA" id="ARBA00023065"/>
    </source>
</evidence>
<evidence type="ECO:0000256" key="1">
    <source>
        <dbReference type="ARBA" id="ARBA00004571"/>
    </source>
</evidence>
<proteinExistence type="inferred from homology"/>
<dbReference type="InterPro" id="IPR036942">
    <property type="entry name" value="Beta-barrel_TonB_sf"/>
</dbReference>
<keyword evidence="4" id="KW-0410">Iron transport</keyword>
<dbReference type="PANTHER" id="PTHR32552">
    <property type="entry name" value="FERRICHROME IRON RECEPTOR-RELATED"/>
    <property type="match status" value="1"/>
</dbReference>
<dbReference type="EMBL" id="NJCX01000025">
    <property type="protein sequence ID" value="PHM70421.1"/>
    <property type="molecule type" value="Genomic_DNA"/>
</dbReference>
<dbReference type="Proteomes" id="UP000221101">
    <property type="component" value="Unassembled WGS sequence"/>
</dbReference>
<dbReference type="Pfam" id="PF07715">
    <property type="entry name" value="Plug"/>
    <property type="match status" value="1"/>
</dbReference>
<reference evidence="15 16" key="1">
    <citation type="journal article" date="2017" name="Nat. Microbiol.">
        <title>Natural product diversity associated with the nematode symbionts Photorhabdus and Xenorhabdus.</title>
        <authorList>
            <person name="Tobias N.J."/>
            <person name="Wolff H."/>
            <person name="Djahanschiri B."/>
            <person name="Grundmann F."/>
            <person name="Kronenwerth M."/>
            <person name="Shi Y.M."/>
            <person name="Simonyi S."/>
            <person name="Grun P."/>
            <person name="Shapiro-Ilan D."/>
            <person name="Pidot S.J."/>
            <person name="Stinear T.P."/>
            <person name="Ebersberger I."/>
            <person name="Bode H.B."/>
        </authorList>
    </citation>
    <scope>NUCLEOTIDE SEQUENCE [LARGE SCALE GENOMIC DNA]</scope>
    <source>
        <strain evidence="15 16">DSM 17907</strain>
    </source>
</reference>
<dbReference type="CDD" id="cd01347">
    <property type="entry name" value="ligand_gated_channel"/>
    <property type="match status" value="1"/>
</dbReference>
<comment type="subcellular location">
    <subcellularLocation>
        <location evidence="1 11">Cell outer membrane</location>
        <topology evidence="1 11">Multi-pass membrane protein</topology>
    </subcellularLocation>
</comment>
<keyword evidence="3 11" id="KW-1134">Transmembrane beta strand</keyword>
<dbReference type="AlphaFoldDB" id="A0A2D0L414"/>
<evidence type="ECO:0000259" key="13">
    <source>
        <dbReference type="Pfam" id="PF00593"/>
    </source>
</evidence>
<keyword evidence="10 11" id="KW-0998">Cell outer membrane</keyword>
<dbReference type="PANTHER" id="PTHR32552:SF81">
    <property type="entry name" value="TONB-DEPENDENT OUTER MEMBRANE RECEPTOR"/>
    <property type="match status" value="1"/>
</dbReference>
<keyword evidence="5 11" id="KW-0812">Transmembrane</keyword>
<evidence type="ECO:0000256" key="5">
    <source>
        <dbReference type="ARBA" id="ARBA00022692"/>
    </source>
</evidence>
<evidence type="ECO:0000256" key="4">
    <source>
        <dbReference type="ARBA" id="ARBA00022496"/>
    </source>
</evidence>
<dbReference type="Pfam" id="PF00593">
    <property type="entry name" value="TonB_dep_Rec_b-barrel"/>
    <property type="match status" value="1"/>
</dbReference>
<feature type="domain" description="TonB-dependent receptor plug" evidence="14">
    <location>
        <begin position="79"/>
        <end position="193"/>
    </location>
</feature>
<protein>
    <submittedName>
        <fullName evidence="15">Ferric vulnibactin outer membrane receptor</fullName>
    </submittedName>
</protein>
<evidence type="ECO:0000256" key="12">
    <source>
        <dbReference type="RuleBase" id="RU003357"/>
    </source>
</evidence>
<evidence type="ECO:0000256" key="2">
    <source>
        <dbReference type="ARBA" id="ARBA00022448"/>
    </source>
</evidence>
<keyword evidence="8 12" id="KW-0798">TonB box</keyword>
<name>A0A2D0L414_9GAMM</name>
<evidence type="ECO:0000256" key="10">
    <source>
        <dbReference type="ARBA" id="ARBA00023237"/>
    </source>
</evidence>
<keyword evidence="2 11" id="KW-0813">Transport</keyword>
<keyword evidence="16" id="KW-1185">Reference proteome</keyword>
<evidence type="ECO:0000256" key="11">
    <source>
        <dbReference type="PROSITE-ProRule" id="PRU01360"/>
    </source>
</evidence>
<evidence type="ECO:0000256" key="8">
    <source>
        <dbReference type="ARBA" id="ARBA00023077"/>
    </source>
</evidence>
<dbReference type="InterPro" id="IPR039426">
    <property type="entry name" value="TonB-dep_rcpt-like"/>
</dbReference>
<comment type="caution">
    <text evidence="15">The sequence shown here is derived from an EMBL/GenBank/DDBJ whole genome shotgun (WGS) entry which is preliminary data.</text>
</comment>
<dbReference type="GO" id="GO:0009279">
    <property type="term" value="C:cell outer membrane"/>
    <property type="evidence" value="ECO:0007669"/>
    <property type="project" value="UniProtKB-SubCell"/>
</dbReference>
<feature type="domain" description="TonB-dependent receptor-like beta-barrel" evidence="13">
    <location>
        <begin position="257"/>
        <end position="683"/>
    </location>
</feature>
<dbReference type="InterPro" id="IPR012910">
    <property type="entry name" value="Plug_dom"/>
</dbReference>
<comment type="similarity">
    <text evidence="11 12">Belongs to the TonB-dependent receptor family.</text>
</comment>